<dbReference type="InterPro" id="IPR036047">
    <property type="entry name" value="F-box-like_dom_sf"/>
</dbReference>
<dbReference type="CDD" id="cd22157">
    <property type="entry name" value="F-box_AtFBW1-like"/>
    <property type="match status" value="1"/>
</dbReference>
<keyword evidence="3" id="KW-1185">Reference proteome</keyword>
<dbReference type="SMART" id="SM00256">
    <property type="entry name" value="FBOX"/>
    <property type="match status" value="1"/>
</dbReference>
<proteinExistence type="predicted"/>
<name>A0ABR0V7G7_REHGL</name>
<reference evidence="2 3" key="1">
    <citation type="journal article" date="2021" name="Comput. Struct. Biotechnol. J.">
        <title>De novo genome assembly of the potent medicinal plant Rehmannia glutinosa using nanopore technology.</title>
        <authorList>
            <person name="Ma L."/>
            <person name="Dong C."/>
            <person name="Song C."/>
            <person name="Wang X."/>
            <person name="Zheng X."/>
            <person name="Niu Y."/>
            <person name="Chen S."/>
            <person name="Feng W."/>
        </authorList>
    </citation>
    <scope>NUCLEOTIDE SEQUENCE [LARGE SCALE GENOMIC DNA]</scope>
    <source>
        <strain evidence="2">DH-2019</strain>
    </source>
</reference>
<dbReference type="EMBL" id="JABTTQ020001578">
    <property type="protein sequence ID" value="KAK6130395.1"/>
    <property type="molecule type" value="Genomic_DNA"/>
</dbReference>
<protein>
    <recommendedName>
        <fullName evidence="1">F-box domain-containing protein</fullName>
    </recommendedName>
</protein>
<comment type="caution">
    <text evidence="2">The sequence shown here is derived from an EMBL/GenBank/DDBJ whole genome shotgun (WGS) entry which is preliminary data.</text>
</comment>
<dbReference type="InterPro" id="IPR050796">
    <property type="entry name" value="SCF_F-box_component"/>
</dbReference>
<dbReference type="NCBIfam" id="TIGR01640">
    <property type="entry name" value="F_box_assoc_1"/>
    <property type="match status" value="1"/>
</dbReference>
<dbReference type="InterPro" id="IPR017451">
    <property type="entry name" value="F-box-assoc_interact_dom"/>
</dbReference>
<organism evidence="2 3">
    <name type="scientific">Rehmannia glutinosa</name>
    <name type="common">Chinese foxglove</name>
    <dbReference type="NCBI Taxonomy" id="99300"/>
    <lineage>
        <taxon>Eukaryota</taxon>
        <taxon>Viridiplantae</taxon>
        <taxon>Streptophyta</taxon>
        <taxon>Embryophyta</taxon>
        <taxon>Tracheophyta</taxon>
        <taxon>Spermatophyta</taxon>
        <taxon>Magnoliopsida</taxon>
        <taxon>eudicotyledons</taxon>
        <taxon>Gunneridae</taxon>
        <taxon>Pentapetalae</taxon>
        <taxon>asterids</taxon>
        <taxon>lamiids</taxon>
        <taxon>Lamiales</taxon>
        <taxon>Orobanchaceae</taxon>
        <taxon>Rehmannieae</taxon>
        <taxon>Rehmannia</taxon>
    </lineage>
</organism>
<gene>
    <name evidence="2" type="ORF">DH2020_035805</name>
</gene>
<dbReference type="Gene3D" id="1.20.1280.50">
    <property type="match status" value="1"/>
</dbReference>
<dbReference type="InterPro" id="IPR001810">
    <property type="entry name" value="F-box_dom"/>
</dbReference>
<dbReference type="Pfam" id="PF00646">
    <property type="entry name" value="F-box"/>
    <property type="match status" value="1"/>
</dbReference>
<dbReference type="Proteomes" id="UP001318860">
    <property type="component" value="Unassembled WGS sequence"/>
</dbReference>
<dbReference type="PROSITE" id="PS50181">
    <property type="entry name" value="FBOX"/>
    <property type="match status" value="1"/>
</dbReference>
<dbReference type="PANTHER" id="PTHR31672">
    <property type="entry name" value="BNACNNG10540D PROTEIN"/>
    <property type="match status" value="1"/>
</dbReference>
<dbReference type="PANTHER" id="PTHR31672:SF13">
    <property type="entry name" value="F-BOX PROTEIN CPR30-LIKE"/>
    <property type="match status" value="1"/>
</dbReference>
<evidence type="ECO:0000313" key="2">
    <source>
        <dbReference type="EMBL" id="KAK6130395.1"/>
    </source>
</evidence>
<accession>A0ABR0V7G7</accession>
<sequence length="360" mass="41465">MANQSQNTFLPSDIIFNILTKLPVKSLCRFKVVCREWNVLISSQDFVKEHLCHAKDMKNLAFQKFMYLGVRFSISKVFSRVFDFSTLNKVPLALPFGDKHVNAEILASCDGLVLLYKGRRIYVLWNPSTGAQREFSGLHMNILVRSCCRLYGIAYDASINVYKVIAAARISNTRESTVITVYNCRTGTCTYSKGFPYWMYRSQQGVMVNEVPHWLVSHREGVGCAIVYYDFASETFKEVPKPEWAENVSEVDLRAHNGMLCLIHFKRGCADIWVMENYGQLESWTKLYHNVCCPGNFQMRPIGLTHNEQVVMEIQQRRIDVYDPRTRIFTHKSMYTYHVNAEFGAATYVESLVSLDVENV</sequence>
<evidence type="ECO:0000313" key="3">
    <source>
        <dbReference type="Proteomes" id="UP001318860"/>
    </source>
</evidence>
<dbReference type="SUPFAM" id="SSF81383">
    <property type="entry name" value="F-box domain"/>
    <property type="match status" value="1"/>
</dbReference>
<dbReference type="InterPro" id="IPR006527">
    <property type="entry name" value="F-box-assoc_dom_typ1"/>
</dbReference>
<evidence type="ECO:0000259" key="1">
    <source>
        <dbReference type="PROSITE" id="PS50181"/>
    </source>
</evidence>
<feature type="domain" description="F-box" evidence="1">
    <location>
        <begin position="4"/>
        <end position="50"/>
    </location>
</feature>
<dbReference type="Pfam" id="PF07734">
    <property type="entry name" value="FBA_1"/>
    <property type="match status" value="1"/>
</dbReference>